<organism evidence="1 2">
    <name type="scientific">Chara braunii</name>
    <name type="common">Braun's stonewort</name>
    <dbReference type="NCBI Taxonomy" id="69332"/>
    <lineage>
        <taxon>Eukaryota</taxon>
        <taxon>Viridiplantae</taxon>
        <taxon>Streptophyta</taxon>
        <taxon>Charophyceae</taxon>
        <taxon>Charales</taxon>
        <taxon>Characeae</taxon>
        <taxon>Chara</taxon>
    </lineage>
</organism>
<keyword evidence="2" id="KW-1185">Reference proteome</keyword>
<dbReference type="Gramene" id="GBG68249">
    <property type="protein sequence ID" value="GBG68249"/>
    <property type="gene ID" value="CBR_g2800"/>
</dbReference>
<dbReference type="AlphaFoldDB" id="A0A388KDX3"/>
<name>A0A388KDX3_CHABU</name>
<sequence>ILKSLQTLYGGPCAGARDVPRGSAGVGDCGGWFLSAKWEYVEHALL</sequence>
<feature type="non-terminal residue" evidence="1">
    <location>
        <position position="1"/>
    </location>
</feature>
<evidence type="ECO:0000313" key="2">
    <source>
        <dbReference type="Proteomes" id="UP000265515"/>
    </source>
</evidence>
<protein>
    <submittedName>
        <fullName evidence="1">Uncharacterized protein</fullName>
    </submittedName>
</protein>
<gene>
    <name evidence="1" type="ORF">CBR_g2800</name>
</gene>
<proteinExistence type="predicted"/>
<evidence type="ECO:0000313" key="1">
    <source>
        <dbReference type="EMBL" id="GBG68249.1"/>
    </source>
</evidence>
<reference evidence="1 2" key="1">
    <citation type="journal article" date="2018" name="Cell">
        <title>The Chara Genome: Secondary Complexity and Implications for Plant Terrestrialization.</title>
        <authorList>
            <person name="Nishiyama T."/>
            <person name="Sakayama H."/>
            <person name="Vries J.D."/>
            <person name="Buschmann H."/>
            <person name="Saint-Marcoux D."/>
            <person name="Ullrich K.K."/>
            <person name="Haas F.B."/>
            <person name="Vanderstraeten L."/>
            <person name="Becker D."/>
            <person name="Lang D."/>
            <person name="Vosolsobe S."/>
            <person name="Rombauts S."/>
            <person name="Wilhelmsson P.K.I."/>
            <person name="Janitza P."/>
            <person name="Kern R."/>
            <person name="Heyl A."/>
            <person name="Rumpler F."/>
            <person name="Villalobos L.I.A.C."/>
            <person name="Clay J.M."/>
            <person name="Skokan R."/>
            <person name="Toyoda A."/>
            <person name="Suzuki Y."/>
            <person name="Kagoshima H."/>
            <person name="Schijlen E."/>
            <person name="Tajeshwar N."/>
            <person name="Catarino B."/>
            <person name="Hetherington A.J."/>
            <person name="Saltykova A."/>
            <person name="Bonnot C."/>
            <person name="Breuninger H."/>
            <person name="Symeonidi A."/>
            <person name="Radhakrishnan G.V."/>
            <person name="Van Nieuwerburgh F."/>
            <person name="Deforce D."/>
            <person name="Chang C."/>
            <person name="Karol K.G."/>
            <person name="Hedrich R."/>
            <person name="Ulvskov P."/>
            <person name="Glockner G."/>
            <person name="Delwiche C.F."/>
            <person name="Petrasek J."/>
            <person name="Van de Peer Y."/>
            <person name="Friml J."/>
            <person name="Beilby M."/>
            <person name="Dolan L."/>
            <person name="Kohara Y."/>
            <person name="Sugano S."/>
            <person name="Fujiyama A."/>
            <person name="Delaux P.-M."/>
            <person name="Quint M."/>
            <person name="TheiBen G."/>
            <person name="Hagemann M."/>
            <person name="Harholt J."/>
            <person name="Dunand C."/>
            <person name="Zachgo S."/>
            <person name="Langdale J."/>
            <person name="Maumus F."/>
            <person name="Straeten D.V.D."/>
            <person name="Gould S.B."/>
            <person name="Rensing S.A."/>
        </authorList>
    </citation>
    <scope>NUCLEOTIDE SEQUENCE [LARGE SCALE GENOMIC DNA]</scope>
    <source>
        <strain evidence="1 2">S276</strain>
    </source>
</reference>
<comment type="caution">
    <text evidence="1">The sequence shown here is derived from an EMBL/GenBank/DDBJ whole genome shotgun (WGS) entry which is preliminary data.</text>
</comment>
<dbReference type="Proteomes" id="UP000265515">
    <property type="component" value="Unassembled WGS sequence"/>
</dbReference>
<accession>A0A388KDX3</accession>
<dbReference type="EMBL" id="BFEA01000098">
    <property type="protein sequence ID" value="GBG68249.1"/>
    <property type="molecule type" value="Genomic_DNA"/>
</dbReference>